<dbReference type="PANTHER" id="PTHR19848">
    <property type="entry name" value="WD40 REPEAT PROTEIN"/>
    <property type="match status" value="1"/>
</dbReference>
<dbReference type="InterPro" id="IPR015943">
    <property type="entry name" value="WD40/YVTN_repeat-like_dom_sf"/>
</dbReference>
<feature type="chain" id="PRO_5046976932" evidence="3">
    <location>
        <begin position="23"/>
        <end position="435"/>
    </location>
</feature>
<proteinExistence type="predicted"/>
<dbReference type="InterPro" id="IPR036322">
    <property type="entry name" value="WD40_repeat_dom_sf"/>
</dbReference>
<keyword evidence="3" id="KW-0732">Signal</keyword>
<dbReference type="Gene3D" id="2.130.10.10">
    <property type="entry name" value="YVTN repeat-like/Quinoprotein amine dehydrogenase"/>
    <property type="match status" value="2"/>
</dbReference>
<dbReference type="SUPFAM" id="SSF50978">
    <property type="entry name" value="WD40 repeat-like"/>
    <property type="match status" value="1"/>
</dbReference>
<reference evidence="4 5" key="1">
    <citation type="submission" date="2021-06" db="EMBL/GenBank/DDBJ databases">
        <title>Actinomycetes sequencing.</title>
        <authorList>
            <person name="Shan Q."/>
        </authorList>
    </citation>
    <scope>NUCLEOTIDE SEQUENCE [LARGE SCALE GENOMIC DNA]</scope>
    <source>
        <strain evidence="4 5">NEAU-G5</strain>
    </source>
</reference>
<feature type="signal peptide" evidence="3">
    <location>
        <begin position="1"/>
        <end position="22"/>
    </location>
</feature>
<sequence length="435" mass="46520">MIRAAQAALTVAVIVLALTALAADAHLAPKQSVVQLKPVSADPNTSVSDVAFSPDGRSLAALVTATDALPAGPTPAPVTARTVELWNMRTGHLDWMFQDAHGHISHILFGPDGHTLVLLVADTVELWDLRNHELIATLDACPSGKNSCPDERHDCHEYAGECRDDLGYQQAAFSPDGRTLAVSGHWSDSYDSVDIWDYRTRKLVNSFPTGLPNGLAATMEPRSLHFSLDSAQLTGIGSVSGPDGAQDAVATWDVQTGSLVTQTTFDLNRSVGAFDLSHDERRLAITYNQQRQPVVEIWQLANGKIDTTLKYDVDDVGTLSFGLDDRTLAVAVDDNSIMLADTTGHHPAAKLSGPPTLPFSLVNTAAISPDGRVIVGVTLDGIALLWELGSRQFIAAKNPQCAGLCAYDGDMAFSTDSRLLALARLNGVIDIVRLQ</sequence>
<name>A0ABS6ASD1_9NOCA</name>
<dbReference type="RefSeq" id="WP_215915709.1">
    <property type="nucleotide sequence ID" value="NZ_JAHKNI010000001.1"/>
</dbReference>
<organism evidence="4 5">
    <name type="scientific">Nocardia albiluteola</name>
    <dbReference type="NCBI Taxonomy" id="2842303"/>
    <lineage>
        <taxon>Bacteria</taxon>
        <taxon>Bacillati</taxon>
        <taxon>Actinomycetota</taxon>
        <taxon>Actinomycetes</taxon>
        <taxon>Mycobacteriales</taxon>
        <taxon>Nocardiaceae</taxon>
        <taxon>Nocardia</taxon>
    </lineage>
</organism>
<evidence type="ECO:0000256" key="3">
    <source>
        <dbReference type="SAM" id="SignalP"/>
    </source>
</evidence>
<dbReference type="EMBL" id="JAHKNI010000001">
    <property type="protein sequence ID" value="MBU3060932.1"/>
    <property type="molecule type" value="Genomic_DNA"/>
</dbReference>
<gene>
    <name evidence="4" type="ORF">KO481_05265</name>
</gene>
<evidence type="ECO:0000313" key="4">
    <source>
        <dbReference type="EMBL" id="MBU3060932.1"/>
    </source>
</evidence>
<dbReference type="SUPFAM" id="SSF82171">
    <property type="entry name" value="DPP6 N-terminal domain-like"/>
    <property type="match status" value="1"/>
</dbReference>
<keyword evidence="5" id="KW-1185">Reference proteome</keyword>
<evidence type="ECO:0000256" key="2">
    <source>
        <dbReference type="ARBA" id="ARBA00022737"/>
    </source>
</evidence>
<keyword evidence="2" id="KW-0677">Repeat</keyword>
<evidence type="ECO:0000256" key="1">
    <source>
        <dbReference type="ARBA" id="ARBA00022574"/>
    </source>
</evidence>
<keyword evidence="1" id="KW-0853">WD repeat</keyword>
<comment type="caution">
    <text evidence="4">The sequence shown here is derived from an EMBL/GenBank/DDBJ whole genome shotgun (WGS) entry which is preliminary data.</text>
</comment>
<evidence type="ECO:0000313" key="5">
    <source>
        <dbReference type="Proteomes" id="UP000733379"/>
    </source>
</evidence>
<dbReference type="Proteomes" id="UP000733379">
    <property type="component" value="Unassembled WGS sequence"/>
</dbReference>
<dbReference type="PANTHER" id="PTHR19848:SF8">
    <property type="entry name" value="F-BOX AND WD REPEAT DOMAIN CONTAINING 7"/>
    <property type="match status" value="1"/>
</dbReference>
<accession>A0ABS6ASD1</accession>
<protein>
    <submittedName>
        <fullName evidence="4">WD40 repeat domain-containing protein</fullName>
    </submittedName>
</protein>